<organism evidence="9 10">
    <name type="scientific">Phascolarctos cinereus</name>
    <name type="common">Koala</name>
    <dbReference type="NCBI Taxonomy" id="38626"/>
    <lineage>
        <taxon>Eukaryota</taxon>
        <taxon>Metazoa</taxon>
        <taxon>Chordata</taxon>
        <taxon>Craniata</taxon>
        <taxon>Vertebrata</taxon>
        <taxon>Euteleostomi</taxon>
        <taxon>Mammalia</taxon>
        <taxon>Metatheria</taxon>
        <taxon>Diprotodontia</taxon>
        <taxon>Phascolarctidae</taxon>
        <taxon>Phascolarctos</taxon>
    </lineage>
</organism>
<dbReference type="InParanoid" id="A0A6P5KXK9"/>
<dbReference type="GeneID" id="110213887"/>
<evidence type="ECO:0000256" key="6">
    <source>
        <dbReference type="ARBA" id="ARBA00022837"/>
    </source>
</evidence>
<feature type="domain" description="Fucolectin tachylectin-4 pentraxin-1" evidence="8">
    <location>
        <begin position="48"/>
        <end position="154"/>
    </location>
</feature>
<evidence type="ECO:0000313" key="9">
    <source>
        <dbReference type="Proteomes" id="UP000515140"/>
    </source>
</evidence>
<keyword evidence="4" id="KW-0479">Metal-binding</keyword>
<evidence type="ECO:0000256" key="1">
    <source>
        <dbReference type="ARBA" id="ARBA00002219"/>
    </source>
</evidence>
<gene>
    <name evidence="10" type="primary">LOC110213887</name>
</gene>
<dbReference type="SMART" id="SM00607">
    <property type="entry name" value="FTP"/>
    <property type="match status" value="1"/>
</dbReference>
<evidence type="ECO:0000256" key="3">
    <source>
        <dbReference type="ARBA" id="ARBA00011233"/>
    </source>
</evidence>
<evidence type="ECO:0000256" key="5">
    <source>
        <dbReference type="ARBA" id="ARBA00022734"/>
    </source>
</evidence>
<protein>
    <submittedName>
        <fullName evidence="10">Pentraxin fusion protein-like</fullName>
    </submittedName>
</protein>
<dbReference type="GO" id="GO:0046872">
    <property type="term" value="F:metal ion binding"/>
    <property type="evidence" value="ECO:0007669"/>
    <property type="project" value="UniProtKB-KW"/>
</dbReference>
<accession>A0A6P5KXK9</accession>
<keyword evidence="6" id="KW-0106">Calcium</keyword>
<dbReference type="PANTHER" id="PTHR45713">
    <property type="entry name" value="FTP DOMAIN-CONTAINING PROTEIN"/>
    <property type="match status" value="1"/>
</dbReference>
<dbReference type="RefSeq" id="XP_020850087.1">
    <property type="nucleotide sequence ID" value="XM_020994428.1"/>
</dbReference>
<dbReference type="InterPro" id="IPR051941">
    <property type="entry name" value="BG_Antigen-Binding_Lectin"/>
</dbReference>
<sequence length="156" mass="17654">MNGRYVTVTIPGRKKFLTFCEVQVFGKLAPFLPHVLPRPLNDLHRPLGVNIALGKISYQYSTFHPLGSSDKAIDRNEASDFYKNSCTHTSDDFEPWWVVDLTSKFIVDNIMIIPRGDSCTGMTAKYEIRFGDSKENGGKSNPSFSYSEILVFHDLQ</sequence>
<proteinExistence type="inferred from homology"/>
<dbReference type="GO" id="GO:0001868">
    <property type="term" value="P:regulation of complement activation, lectin pathway"/>
    <property type="evidence" value="ECO:0007669"/>
    <property type="project" value="UniProtKB-ARBA"/>
</dbReference>
<comment type="function">
    <text evidence="1">Acts as a defensive agent. Recognizes blood group fucosylated oligosaccharides including A, B, H and Lewis B-type antigens. Does not recognize Lewis A antigen and has low affinity for monovalent haptens.</text>
</comment>
<evidence type="ECO:0000313" key="10">
    <source>
        <dbReference type="RefSeq" id="XP_020850087.1"/>
    </source>
</evidence>
<keyword evidence="7" id="KW-1015">Disulfide bond</keyword>
<evidence type="ECO:0000256" key="2">
    <source>
        <dbReference type="ARBA" id="ARBA00010147"/>
    </source>
</evidence>
<name>A0A6P5KXK9_PHACI</name>
<comment type="subunit">
    <text evidence="3">Homotrimer.</text>
</comment>
<keyword evidence="9" id="KW-1185">Reference proteome</keyword>
<dbReference type="GO" id="GO:0010185">
    <property type="term" value="P:regulation of cellular defense response"/>
    <property type="evidence" value="ECO:0007669"/>
    <property type="project" value="UniProtKB-ARBA"/>
</dbReference>
<dbReference type="InterPro" id="IPR006585">
    <property type="entry name" value="FTP1"/>
</dbReference>
<dbReference type="InterPro" id="IPR008979">
    <property type="entry name" value="Galactose-bd-like_sf"/>
</dbReference>
<dbReference type="Proteomes" id="UP000515140">
    <property type="component" value="Unplaced"/>
</dbReference>
<reference evidence="10" key="1">
    <citation type="submission" date="2025-08" db="UniProtKB">
        <authorList>
            <consortium name="RefSeq"/>
        </authorList>
    </citation>
    <scope>IDENTIFICATION</scope>
    <source>
        <tissue evidence="10">Spleen</tissue>
    </source>
</reference>
<dbReference type="GO" id="GO:0042806">
    <property type="term" value="F:fucose binding"/>
    <property type="evidence" value="ECO:0007669"/>
    <property type="project" value="UniProtKB-ARBA"/>
</dbReference>
<dbReference type="KEGG" id="pcw:110213887"/>
<evidence type="ECO:0000256" key="4">
    <source>
        <dbReference type="ARBA" id="ARBA00022723"/>
    </source>
</evidence>
<dbReference type="Gene3D" id="2.60.120.260">
    <property type="entry name" value="Galactose-binding domain-like"/>
    <property type="match status" value="2"/>
</dbReference>
<comment type="similarity">
    <text evidence="2">Belongs to the fucolectin family.</text>
</comment>
<keyword evidence="5" id="KW-0430">Lectin</keyword>
<dbReference type="Pfam" id="PF22633">
    <property type="entry name" value="F5_F8_type_C_2"/>
    <property type="match status" value="1"/>
</dbReference>
<dbReference type="PANTHER" id="PTHR45713:SF11">
    <property type="entry name" value="FUCOLECTIN TACHYLECTIN-4 PENTRAXIN-1 DOMAIN-CONTAINING PROTEIN"/>
    <property type="match status" value="1"/>
</dbReference>
<evidence type="ECO:0000259" key="8">
    <source>
        <dbReference type="SMART" id="SM00607"/>
    </source>
</evidence>
<dbReference type="AlphaFoldDB" id="A0A6P5KXK9"/>
<evidence type="ECO:0000256" key="7">
    <source>
        <dbReference type="ARBA" id="ARBA00023157"/>
    </source>
</evidence>
<dbReference type="SUPFAM" id="SSF49785">
    <property type="entry name" value="Galactose-binding domain-like"/>
    <property type="match status" value="2"/>
</dbReference>